<dbReference type="Proteomes" id="UP000794436">
    <property type="component" value="Unassembled WGS sequence"/>
</dbReference>
<dbReference type="EMBL" id="SPLM01000004">
    <property type="protein sequence ID" value="TMW67488.1"/>
    <property type="molecule type" value="Genomic_DNA"/>
</dbReference>
<proteinExistence type="predicted"/>
<dbReference type="PANTHER" id="PTHR12992:SF44">
    <property type="entry name" value="NUDIX HYDROLASE DOMAIN-CONTAINING PROTEIN"/>
    <property type="match status" value="1"/>
</dbReference>
<dbReference type="PROSITE" id="PS51462">
    <property type="entry name" value="NUDIX"/>
    <property type="match status" value="1"/>
</dbReference>
<protein>
    <recommendedName>
        <fullName evidence="1">Nudix hydrolase domain-containing protein</fullName>
    </recommendedName>
</protein>
<evidence type="ECO:0000259" key="1">
    <source>
        <dbReference type="PROSITE" id="PS51462"/>
    </source>
</evidence>
<accession>A0A8K1CR69</accession>
<dbReference type="InterPro" id="IPR000086">
    <property type="entry name" value="NUDIX_hydrolase_dom"/>
</dbReference>
<evidence type="ECO:0000313" key="3">
    <source>
        <dbReference type="Proteomes" id="UP000794436"/>
    </source>
</evidence>
<dbReference type="InterPro" id="IPR015797">
    <property type="entry name" value="NUDIX_hydrolase-like_dom_sf"/>
</dbReference>
<dbReference type="Gene3D" id="3.90.79.10">
    <property type="entry name" value="Nucleoside Triphosphate Pyrophosphohydrolase"/>
    <property type="match status" value="1"/>
</dbReference>
<feature type="domain" description="Nudix hydrolase" evidence="1">
    <location>
        <begin position="27"/>
        <end position="179"/>
    </location>
</feature>
<name>A0A8K1CR69_PYTOL</name>
<dbReference type="Pfam" id="PF00293">
    <property type="entry name" value="NUDIX"/>
    <property type="match status" value="1"/>
</dbReference>
<sequence>MDVTTFLPRLQRQLAAHAADNTATQRPTSTASVAAIFRWKEQHKTTLQVLFIRRSINPRDAWSGQIAFPGGRRQRRANGTEWESSVETAQRETLEEIGLDLTEAHVQWLGSLPPSQTHLRAFWVGTEVFFIDASAEERAFTPVKQESEVADVFWVDVHELFNQKRYQRLLWPLQDVVRALRQRPRVTQVLESVLGQLSFGAIYLPRPTHAAPDDDMTQRTAHDFVLWGLTLGMLAKLFDIAEMPLPMKELGPQFESKRLGNVFLSLSRRPDVFLKRTLAVVVVCGAAITLYNRV</sequence>
<organism evidence="2 3">
    <name type="scientific">Pythium oligandrum</name>
    <name type="common">Mycoparasitic fungus</name>
    <dbReference type="NCBI Taxonomy" id="41045"/>
    <lineage>
        <taxon>Eukaryota</taxon>
        <taxon>Sar</taxon>
        <taxon>Stramenopiles</taxon>
        <taxon>Oomycota</taxon>
        <taxon>Peronosporomycetes</taxon>
        <taxon>Pythiales</taxon>
        <taxon>Pythiaceae</taxon>
        <taxon>Pythium</taxon>
    </lineage>
</organism>
<dbReference type="InterPro" id="IPR045121">
    <property type="entry name" value="CoAse"/>
</dbReference>
<evidence type="ECO:0000313" key="2">
    <source>
        <dbReference type="EMBL" id="TMW67488.1"/>
    </source>
</evidence>
<dbReference type="CDD" id="cd03426">
    <property type="entry name" value="NUDIX_CoAse_Nudt7"/>
    <property type="match status" value="1"/>
</dbReference>
<dbReference type="GO" id="GO:0010945">
    <property type="term" value="F:coenzyme A diphosphatase activity"/>
    <property type="evidence" value="ECO:0007669"/>
    <property type="project" value="InterPro"/>
</dbReference>
<dbReference type="OrthoDB" id="77989at2759"/>
<gene>
    <name evidence="2" type="ORF">Poli38472_011108</name>
</gene>
<dbReference type="SUPFAM" id="SSF55811">
    <property type="entry name" value="Nudix"/>
    <property type="match status" value="1"/>
</dbReference>
<dbReference type="PANTHER" id="PTHR12992">
    <property type="entry name" value="NUDIX HYDROLASE"/>
    <property type="match status" value="1"/>
</dbReference>
<keyword evidence="3" id="KW-1185">Reference proteome</keyword>
<reference evidence="2" key="1">
    <citation type="submission" date="2019-03" db="EMBL/GenBank/DDBJ databases">
        <title>Long read genome sequence of the mycoparasitic Pythium oligandrum ATCC 38472 isolated from sugarbeet rhizosphere.</title>
        <authorList>
            <person name="Gaulin E."/>
        </authorList>
    </citation>
    <scope>NUCLEOTIDE SEQUENCE</scope>
    <source>
        <strain evidence="2">ATCC 38472_TT</strain>
    </source>
</reference>
<comment type="caution">
    <text evidence="2">The sequence shown here is derived from an EMBL/GenBank/DDBJ whole genome shotgun (WGS) entry which is preliminary data.</text>
</comment>
<dbReference type="AlphaFoldDB" id="A0A8K1CR69"/>